<dbReference type="STRING" id="119206.AWM72_02015"/>
<evidence type="ECO:0000259" key="1">
    <source>
        <dbReference type="SMART" id="SM01095"/>
    </source>
</evidence>
<dbReference type="InterPro" id="IPR013168">
    <property type="entry name" value="Cpl_7_lyso_C"/>
</dbReference>
<sequence>MVMVSVQDILNCARKYIGVRQWSGTHKALIDRYNSVLPRPVGYTMTYADDWCDAFVTAVSDEVGATSLIGRECGVQCHIHRFTQLGIWLGRAYPKPGDIITFDWDGGGFADHIGFVEAVSGGRVTTIEGNSGAMVRRNYIRWNDWQVKGYARPHYSSSTAKPSDKDYQLAKEVLDAKWGNGAVRVSRLRKAGHNPATVQQAVNELVKLRDAKEVTIAKHATHWQTGERIHPKVLGKTYKVVGEKAVKQSHSRKAYLLRDGRYYLGWVLDQDVATS</sequence>
<accession>A0A5N1GPX0</accession>
<protein>
    <submittedName>
        <fullName evidence="2">CHAP domain-containing protein</fullName>
    </submittedName>
</protein>
<reference evidence="2 3" key="1">
    <citation type="submission" date="2019-09" db="EMBL/GenBank/DDBJ databases">
        <title>Draft genome sequence assemblies of isolates from the urinary tract.</title>
        <authorList>
            <person name="Mores C.R."/>
            <person name="Putonti C."/>
            <person name="Wolfe A.J."/>
        </authorList>
    </citation>
    <scope>NUCLEOTIDE SEQUENCE [LARGE SCALE GENOMIC DNA]</scope>
    <source>
        <strain evidence="2 3">UMB623</strain>
    </source>
</reference>
<evidence type="ECO:0000313" key="2">
    <source>
        <dbReference type="EMBL" id="KAA9300760.1"/>
    </source>
</evidence>
<gene>
    <name evidence="2" type="ORF">F6I03_05495</name>
</gene>
<evidence type="ECO:0000313" key="3">
    <source>
        <dbReference type="Proteomes" id="UP000327148"/>
    </source>
</evidence>
<name>A0A5N1GPX0_9LACT</name>
<proteinExistence type="predicted"/>
<dbReference type="SUPFAM" id="SSF54001">
    <property type="entry name" value="Cysteine proteinases"/>
    <property type="match status" value="1"/>
</dbReference>
<organism evidence="2 3">
    <name type="scientific">Aerococcus sanguinicola</name>
    <dbReference type="NCBI Taxonomy" id="119206"/>
    <lineage>
        <taxon>Bacteria</taxon>
        <taxon>Bacillati</taxon>
        <taxon>Bacillota</taxon>
        <taxon>Bacilli</taxon>
        <taxon>Lactobacillales</taxon>
        <taxon>Aerococcaceae</taxon>
        <taxon>Aerococcus</taxon>
    </lineage>
</organism>
<dbReference type="AlphaFoldDB" id="A0A5N1GPX0"/>
<dbReference type="Pfam" id="PF08230">
    <property type="entry name" value="CW_7"/>
    <property type="match status" value="1"/>
</dbReference>
<dbReference type="SMART" id="SM01095">
    <property type="entry name" value="Cpl-7"/>
    <property type="match status" value="1"/>
</dbReference>
<dbReference type="EMBL" id="VYWO01000003">
    <property type="protein sequence ID" value="KAA9300760.1"/>
    <property type="molecule type" value="Genomic_DNA"/>
</dbReference>
<dbReference type="Pfam" id="PF05257">
    <property type="entry name" value="CHAP"/>
    <property type="match status" value="1"/>
</dbReference>
<dbReference type="Proteomes" id="UP000327148">
    <property type="component" value="Unassembled WGS sequence"/>
</dbReference>
<dbReference type="InterPro" id="IPR038765">
    <property type="entry name" value="Papain-like_cys_pep_sf"/>
</dbReference>
<dbReference type="InterPro" id="IPR007921">
    <property type="entry name" value="CHAP_dom"/>
</dbReference>
<comment type="caution">
    <text evidence="2">The sequence shown here is derived from an EMBL/GenBank/DDBJ whole genome shotgun (WGS) entry which is preliminary data.</text>
</comment>
<dbReference type="OrthoDB" id="5056238at2"/>
<feature type="domain" description="Cpl-7 lysozyme C-terminal" evidence="1">
    <location>
        <begin position="168"/>
        <end position="207"/>
    </location>
</feature>